<dbReference type="PROSITE" id="PS00479">
    <property type="entry name" value="ZF_DAG_PE_1"/>
    <property type="match status" value="1"/>
</dbReference>
<evidence type="ECO:0000256" key="2">
    <source>
        <dbReference type="ARBA" id="ARBA00022658"/>
    </source>
</evidence>
<dbReference type="KEGG" id="bfo:118426905"/>
<dbReference type="GO" id="GO:0005085">
    <property type="term" value="F:guanyl-nucleotide exchange factor activity"/>
    <property type="evidence" value="ECO:0000318"/>
    <property type="project" value="GO_Central"/>
</dbReference>
<reference evidence="14" key="1">
    <citation type="journal article" date="2020" name="Nat. Ecol. Evol.">
        <title>Deeply conserved synteny resolves early events in vertebrate evolution.</title>
        <authorList>
            <person name="Simakov O."/>
            <person name="Marletaz F."/>
            <person name="Yue J.X."/>
            <person name="O'Connell B."/>
            <person name="Jenkins J."/>
            <person name="Brandt A."/>
            <person name="Calef R."/>
            <person name="Tung C.H."/>
            <person name="Huang T.K."/>
            <person name="Schmutz J."/>
            <person name="Satoh N."/>
            <person name="Yu J.K."/>
            <person name="Putnam N.H."/>
            <person name="Green R.E."/>
            <person name="Rokhsar D.S."/>
        </authorList>
    </citation>
    <scope>NUCLEOTIDE SEQUENCE [LARGE SCALE GENOMIC DNA]</scope>
    <source>
        <strain evidence="14">S238N-H82</strain>
    </source>
</reference>
<dbReference type="Gene3D" id="1.10.840.10">
    <property type="entry name" value="Ras guanine-nucleotide exchange factors catalytic domain"/>
    <property type="match status" value="1"/>
</dbReference>
<dbReference type="PANTHER" id="PTHR23113">
    <property type="entry name" value="GUANINE NUCLEOTIDE EXCHANGE FACTOR"/>
    <property type="match status" value="1"/>
</dbReference>
<dbReference type="Proteomes" id="UP000001554">
    <property type="component" value="Chromosome 1"/>
</dbReference>
<protein>
    <submittedName>
        <fullName evidence="15 16">Ras guanyl-releasing protein 3-like isoform X1</fullName>
    </submittedName>
</protein>
<dbReference type="Gene3D" id="1.20.870.10">
    <property type="entry name" value="Son of sevenless (SoS) protein Chain: S domain 1"/>
    <property type="match status" value="1"/>
</dbReference>
<dbReference type="PROSITE" id="PS00018">
    <property type="entry name" value="EF_HAND_1"/>
    <property type="match status" value="1"/>
</dbReference>
<dbReference type="RefSeq" id="XP_035692397.1">
    <property type="nucleotide sequence ID" value="XM_035836504.1"/>
</dbReference>
<dbReference type="InterPro" id="IPR002219">
    <property type="entry name" value="PKC_DAG/PE"/>
</dbReference>
<reference evidence="15 16" key="2">
    <citation type="submission" date="2025-04" db="UniProtKB">
        <authorList>
            <consortium name="RefSeq"/>
        </authorList>
    </citation>
    <scope>IDENTIFICATION</scope>
    <source>
        <strain evidence="15 16">S238N-H82</strain>
        <tissue evidence="15 16">Testes</tissue>
    </source>
</reference>
<dbReference type="RefSeq" id="XP_035692416.1">
    <property type="nucleotide sequence ID" value="XM_035836523.1"/>
</dbReference>
<feature type="coiled-coil region" evidence="8">
    <location>
        <begin position="720"/>
        <end position="754"/>
    </location>
</feature>
<feature type="domain" description="Ras-GEF" evidence="10">
    <location>
        <begin position="227"/>
        <end position="458"/>
    </location>
</feature>
<dbReference type="SUPFAM" id="SSF47473">
    <property type="entry name" value="EF-hand"/>
    <property type="match status" value="1"/>
</dbReference>
<dbReference type="InterPro" id="IPR002048">
    <property type="entry name" value="EF_hand_dom"/>
</dbReference>
<feature type="compositionally biased region" description="Polar residues" evidence="9">
    <location>
        <begin position="634"/>
        <end position="660"/>
    </location>
</feature>
<name>A0A9J7M0N8_BRAFL</name>
<feature type="region of interest" description="Disordered" evidence="9">
    <location>
        <begin position="632"/>
        <end position="687"/>
    </location>
</feature>
<dbReference type="SUPFAM" id="SSF57889">
    <property type="entry name" value="Cysteine-rich domain"/>
    <property type="match status" value="1"/>
</dbReference>
<dbReference type="OMA" id="QNRVTHR"/>
<proteinExistence type="inferred from homology"/>
<dbReference type="PROSITE" id="PS50212">
    <property type="entry name" value="RASGEF_NTER"/>
    <property type="match status" value="1"/>
</dbReference>
<dbReference type="InterPro" id="IPR020454">
    <property type="entry name" value="DAG/PE-bd"/>
</dbReference>
<dbReference type="SMART" id="SM00229">
    <property type="entry name" value="RasGEFN"/>
    <property type="match status" value="1"/>
</dbReference>
<dbReference type="InterPro" id="IPR023578">
    <property type="entry name" value="Ras_GEF_dom_sf"/>
</dbReference>
<evidence type="ECO:0000256" key="6">
    <source>
        <dbReference type="ARBA" id="ARBA00022837"/>
    </source>
</evidence>
<keyword evidence="8" id="KW-0175">Coiled coil</keyword>
<dbReference type="CDD" id="cd06224">
    <property type="entry name" value="REM"/>
    <property type="match status" value="1"/>
</dbReference>
<evidence type="ECO:0000259" key="11">
    <source>
        <dbReference type="PROSITE" id="PS50081"/>
    </source>
</evidence>
<dbReference type="GeneID" id="118426905"/>
<dbReference type="FunFam" id="1.10.840.10:FF:000003">
    <property type="entry name" value="Ras guanyl-releasing protein 3 isoform 1"/>
    <property type="match status" value="1"/>
</dbReference>
<evidence type="ECO:0000256" key="4">
    <source>
        <dbReference type="ARBA" id="ARBA00022771"/>
    </source>
</evidence>
<dbReference type="PROSITE" id="PS50222">
    <property type="entry name" value="EF_HAND_2"/>
    <property type="match status" value="1"/>
</dbReference>
<dbReference type="PANTHER" id="PTHR23113:SF252">
    <property type="entry name" value="RAS GUANYL-RELEASING PROTEIN 3"/>
    <property type="match status" value="1"/>
</dbReference>
<dbReference type="PROSITE" id="PS50081">
    <property type="entry name" value="ZF_DAG_PE_2"/>
    <property type="match status" value="1"/>
</dbReference>
<keyword evidence="5" id="KW-0862">Zinc</keyword>
<feature type="domain" description="Phorbol-ester/DAG-type" evidence="11">
    <location>
        <begin position="579"/>
        <end position="629"/>
    </location>
</feature>
<comment type="similarity">
    <text evidence="1">Belongs to the RASGRP family.</text>
</comment>
<dbReference type="Pfam" id="PF00617">
    <property type="entry name" value="RasGEF"/>
    <property type="match status" value="1"/>
</dbReference>
<feature type="domain" description="N-terminal Ras-GEF" evidence="12">
    <location>
        <begin position="62"/>
        <end position="203"/>
    </location>
</feature>
<dbReference type="InterPro" id="IPR008937">
    <property type="entry name" value="Ras-like_GEF"/>
</dbReference>
<dbReference type="PROSITE" id="PS50009">
    <property type="entry name" value="RASGEF_CAT"/>
    <property type="match status" value="1"/>
</dbReference>
<dbReference type="InterPro" id="IPR018247">
    <property type="entry name" value="EF_Hand_1_Ca_BS"/>
</dbReference>
<dbReference type="InterPro" id="IPR046349">
    <property type="entry name" value="C1-like_sf"/>
</dbReference>
<keyword evidence="4" id="KW-0863">Zinc-finger</keyword>
<dbReference type="SUPFAM" id="SSF48366">
    <property type="entry name" value="Ras GEF"/>
    <property type="match status" value="1"/>
</dbReference>
<gene>
    <name evidence="15 16 17" type="primary">LOC118426905</name>
</gene>
<dbReference type="InterPro" id="IPR000651">
    <property type="entry name" value="Ras-like_Gua-exchang_fac_N"/>
</dbReference>
<accession>A0A9J7M0N8</accession>
<evidence type="ECO:0000256" key="1">
    <source>
        <dbReference type="ARBA" id="ARBA00009566"/>
    </source>
</evidence>
<dbReference type="GO" id="GO:0005886">
    <property type="term" value="C:plasma membrane"/>
    <property type="evidence" value="ECO:0000318"/>
    <property type="project" value="GO_Central"/>
</dbReference>
<keyword evidence="2 7" id="KW-0344">Guanine-nucleotide releasing factor</keyword>
<sequence>MKQYGVEMARFTSAKMNKFRRKLSSLGGSTDKDAVVSKIELQNRRLSSISANGMDEEKLIVKGQLIKAASLEKLAMLCVDCFDDAGELHDNPFFPRMVFLMHKWFVSSEELAALFINLYQTRDKSICKSPCQHKPLDQNCRLNRFKTRVCYTVRSWISEFPMHFDLDPSLAREIRSLQELTCKDSANNHKLLVDISNLPSYDWMRAVSVRNSVKRSHKVSLVFDHLEPHELAEQITVLEYKIFRRISFSDFRNYAIHGKLQDNPRLERSIMLFNGLSLWVQCMVLSKSTPQYRAQVITKFVNVAKALRQLQNFNSLMAVVGGLSHSSIARLTKTASHLPAEINKALHEMTEMLSSNGNFANYRKQLSECKGFKIPILGVHLKDLIALHTALHDKVENGLLNIRKMAQLAVVFNELIQLQSTSPDIEANMDLINTLKVSLDLQYSEEEIYELSLAREPRESASAPPTPIPSEKPVFADWASGITPTLDSDTLKKHVHAMVEAVYKNYDHDRDGYISHQEFDSIAGNFPFIDSFGILDADHFARQLKTFDEVKHVDGMISKEEMKMYFIRANCHALSCGFRHDFVETTYFKPTYCEHCSGLLWGLIKQGWKCRDCAISCHKHCKELVVVECRPRGSVSSGPQSSNTSLLQDTDTSRATSADEQPSPRGTERRRQSSRLRHLASVHQSTQTVKDSGISLMDSASSVNLNLEYNDDEVFVDEDVSSLRDRLRQSEEARAKLASENKMLQTELASAHDRIKLLQSHIGQIRQHTVSFILDQMDILKMQRDTECFTDLPGTK</sequence>
<keyword evidence="6" id="KW-0106">Calcium</keyword>
<dbReference type="CDD" id="cd20808">
    <property type="entry name" value="C1_RASGRP"/>
    <property type="match status" value="1"/>
</dbReference>
<dbReference type="InterPro" id="IPR001895">
    <property type="entry name" value="RASGEF_cat_dom"/>
</dbReference>
<evidence type="ECO:0000259" key="12">
    <source>
        <dbReference type="PROSITE" id="PS50212"/>
    </source>
</evidence>
<organism evidence="14 16">
    <name type="scientific">Branchiostoma floridae</name>
    <name type="common">Florida lancelet</name>
    <name type="synonym">Amphioxus</name>
    <dbReference type="NCBI Taxonomy" id="7739"/>
    <lineage>
        <taxon>Eukaryota</taxon>
        <taxon>Metazoa</taxon>
        <taxon>Chordata</taxon>
        <taxon>Cephalochordata</taxon>
        <taxon>Leptocardii</taxon>
        <taxon>Amphioxiformes</taxon>
        <taxon>Branchiostomatidae</taxon>
        <taxon>Branchiostoma</taxon>
    </lineage>
</organism>
<dbReference type="GO" id="GO:0005509">
    <property type="term" value="F:calcium ion binding"/>
    <property type="evidence" value="ECO:0007669"/>
    <property type="project" value="InterPro"/>
</dbReference>
<evidence type="ECO:0000313" key="15">
    <source>
        <dbReference type="RefSeq" id="XP_035692397.1"/>
    </source>
</evidence>
<dbReference type="PRINTS" id="PR00008">
    <property type="entry name" value="DAGPEDOMAIN"/>
</dbReference>
<evidence type="ECO:0000313" key="16">
    <source>
        <dbReference type="RefSeq" id="XP_035692407.1"/>
    </source>
</evidence>
<evidence type="ECO:0000256" key="3">
    <source>
        <dbReference type="ARBA" id="ARBA00022723"/>
    </source>
</evidence>
<dbReference type="Pfam" id="PF00618">
    <property type="entry name" value="RasGEF_N"/>
    <property type="match status" value="1"/>
</dbReference>
<dbReference type="Gene3D" id="3.30.60.20">
    <property type="match status" value="1"/>
</dbReference>
<evidence type="ECO:0000313" key="14">
    <source>
        <dbReference type="Proteomes" id="UP000001554"/>
    </source>
</evidence>
<evidence type="ECO:0000313" key="17">
    <source>
        <dbReference type="RefSeq" id="XP_035692416.1"/>
    </source>
</evidence>
<evidence type="ECO:0000256" key="7">
    <source>
        <dbReference type="PROSITE-ProRule" id="PRU00168"/>
    </source>
</evidence>
<evidence type="ECO:0000256" key="8">
    <source>
        <dbReference type="SAM" id="Coils"/>
    </source>
</evidence>
<feature type="domain" description="EF-hand" evidence="13">
    <location>
        <begin position="494"/>
        <end position="529"/>
    </location>
</feature>
<dbReference type="OrthoDB" id="74314at2759"/>
<dbReference type="InterPro" id="IPR011992">
    <property type="entry name" value="EF-hand-dom_pair"/>
</dbReference>
<evidence type="ECO:0000259" key="10">
    <source>
        <dbReference type="PROSITE" id="PS50009"/>
    </source>
</evidence>
<dbReference type="GO" id="GO:0008270">
    <property type="term" value="F:zinc ion binding"/>
    <property type="evidence" value="ECO:0007669"/>
    <property type="project" value="UniProtKB-KW"/>
</dbReference>
<dbReference type="SMART" id="SM00109">
    <property type="entry name" value="C1"/>
    <property type="match status" value="1"/>
</dbReference>
<dbReference type="InterPro" id="IPR036964">
    <property type="entry name" value="RASGEF_cat_dom_sf"/>
</dbReference>
<dbReference type="GO" id="GO:0007265">
    <property type="term" value="P:Ras protein signal transduction"/>
    <property type="evidence" value="ECO:0000318"/>
    <property type="project" value="GO_Central"/>
</dbReference>
<evidence type="ECO:0000256" key="5">
    <source>
        <dbReference type="ARBA" id="ARBA00022833"/>
    </source>
</evidence>
<keyword evidence="14" id="KW-1185">Reference proteome</keyword>
<dbReference type="AlphaFoldDB" id="A0A9J7M0N8"/>
<evidence type="ECO:0000259" key="13">
    <source>
        <dbReference type="PROSITE" id="PS50222"/>
    </source>
</evidence>
<dbReference type="SMART" id="SM00147">
    <property type="entry name" value="RasGEF"/>
    <property type="match status" value="1"/>
</dbReference>
<dbReference type="Gene3D" id="1.10.238.10">
    <property type="entry name" value="EF-hand"/>
    <property type="match status" value="1"/>
</dbReference>
<evidence type="ECO:0000256" key="9">
    <source>
        <dbReference type="SAM" id="MobiDB-lite"/>
    </source>
</evidence>
<dbReference type="Pfam" id="PF00130">
    <property type="entry name" value="C1_1"/>
    <property type="match status" value="1"/>
</dbReference>
<dbReference type="RefSeq" id="XP_035692407.1">
    <property type="nucleotide sequence ID" value="XM_035836514.1"/>
</dbReference>
<keyword evidence="3" id="KW-0479">Metal-binding</keyword>
<dbReference type="CDD" id="cd00155">
    <property type="entry name" value="RasGEF"/>
    <property type="match status" value="1"/>
</dbReference>